<organism evidence="1 2">
    <name type="scientific">Burkholderia anthinoferrum</name>
    <dbReference type="NCBI Taxonomy" id="3090833"/>
    <lineage>
        <taxon>Bacteria</taxon>
        <taxon>Pseudomonadati</taxon>
        <taxon>Pseudomonadota</taxon>
        <taxon>Betaproteobacteria</taxon>
        <taxon>Burkholderiales</taxon>
        <taxon>Burkholderiaceae</taxon>
        <taxon>Burkholderia</taxon>
    </lineage>
</organism>
<dbReference type="Proteomes" id="UP001304467">
    <property type="component" value="Unassembled WGS sequence"/>
</dbReference>
<reference evidence="1 2" key="1">
    <citation type="journal article" date="2023" name="Front. Microbiol.">
        <title>Genomic analyses of Burkholderia respiratory isolates indicates two evolutionarily distinct B. anthina clades.</title>
        <authorList>
            <person name="Pham A."/>
            <person name="Volmer J.G."/>
            <person name="Chambers D.C."/>
            <person name="Smith D.J."/>
            <person name="Reid D.W."/>
            <person name="Burr L."/>
            <person name="Wells T.J."/>
        </authorList>
    </citation>
    <scope>NUCLEOTIDE SEQUENCE [LARGE SCALE GENOMIC DNA]</scope>
    <source>
        <strain evidence="1 2">BCCIQ07A</strain>
    </source>
</reference>
<evidence type="ECO:0000313" key="1">
    <source>
        <dbReference type="EMBL" id="MEB2583449.1"/>
    </source>
</evidence>
<name>A0ABU5WWY0_9BURK</name>
<comment type="caution">
    <text evidence="1">The sequence shown here is derived from an EMBL/GenBank/DDBJ whole genome shotgun (WGS) entry which is preliminary data.</text>
</comment>
<proteinExistence type="predicted"/>
<dbReference type="EMBL" id="JAWRLE010000075">
    <property type="protein sequence ID" value="MEB2583449.1"/>
    <property type="molecule type" value="Genomic_DNA"/>
</dbReference>
<dbReference type="RefSeq" id="WP_226093711.1">
    <property type="nucleotide sequence ID" value="NZ_JAWRKY010000018.1"/>
</dbReference>
<protein>
    <submittedName>
        <fullName evidence="1">Uncharacterized protein</fullName>
    </submittedName>
</protein>
<accession>A0ABU5WWY0</accession>
<keyword evidence="2" id="KW-1185">Reference proteome</keyword>
<evidence type="ECO:0000313" key="2">
    <source>
        <dbReference type="Proteomes" id="UP001304467"/>
    </source>
</evidence>
<gene>
    <name evidence="1" type="ORF">SB593_31380</name>
</gene>
<sequence>MRFRSPARAGGHALASQFFVLLSGSSKSAQLEMICVIDKKENFATKENQQIRD</sequence>